<keyword evidence="2" id="KW-1185">Reference proteome</keyword>
<accession>A0A542X8N3</accession>
<protein>
    <submittedName>
        <fullName evidence="1">Uncharacterized protein</fullName>
    </submittedName>
</protein>
<name>A0A542X8N3_9MICO</name>
<reference evidence="1 2" key="1">
    <citation type="submission" date="2019-06" db="EMBL/GenBank/DDBJ databases">
        <title>Sequencing the genomes of 1000 actinobacteria strains.</title>
        <authorList>
            <person name="Klenk H.-P."/>
        </authorList>
    </citation>
    <scope>NUCLEOTIDE SEQUENCE [LARGE SCALE GENOMIC DNA]</scope>
    <source>
        <strain evidence="1 2">DSM 24617</strain>
    </source>
</reference>
<organism evidence="1 2">
    <name type="scientific">Barrientosiimonas humi</name>
    <dbReference type="NCBI Taxonomy" id="999931"/>
    <lineage>
        <taxon>Bacteria</taxon>
        <taxon>Bacillati</taxon>
        <taxon>Actinomycetota</taxon>
        <taxon>Actinomycetes</taxon>
        <taxon>Micrococcales</taxon>
        <taxon>Dermacoccaceae</taxon>
        <taxon>Barrientosiimonas</taxon>
    </lineage>
</organism>
<proteinExistence type="predicted"/>
<dbReference type="AlphaFoldDB" id="A0A542X8N3"/>
<gene>
    <name evidence="1" type="ORF">FB554_0308</name>
</gene>
<comment type="caution">
    <text evidence="1">The sequence shown here is derived from an EMBL/GenBank/DDBJ whole genome shotgun (WGS) entry which is preliminary data.</text>
</comment>
<dbReference type="EMBL" id="VFOK01000001">
    <property type="protein sequence ID" value="TQL32189.1"/>
    <property type="molecule type" value="Genomic_DNA"/>
</dbReference>
<dbReference type="Proteomes" id="UP000318336">
    <property type="component" value="Unassembled WGS sequence"/>
</dbReference>
<dbReference type="RefSeq" id="WP_142004324.1">
    <property type="nucleotide sequence ID" value="NZ_CAJTBP010000001.1"/>
</dbReference>
<evidence type="ECO:0000313" key="2">
    <source>
        <dbReference type="Proteomes" id="UP000318336"/>
    </source>
</evidence>
<sequence>MLSPLVWYAALCVGPAAAFALLERGARAWTGADPIRRPGVSAPPAPVVRPPRPIELLADDLGRLRDELARLRRSGGYARRHHMLAAALAYDDALRDCCRALDVPVEMTSAPLDPVERLRLEAELEAAGLTW</sequence>
<evidence type="ECO:0000313" key="1">
    <source>
        <dbReference type="EMBL" id="TQL32189.1"/>
    </source>
</evidence>